<dbReference type="InterPro" id="IPR018000">
    <property type="entry name" value="Neurotransmitter_ion_chnl_CS"/>
</dbReference>
<dbReference type="KEGG" id="bbel:109479307"/>
<dbReference type="Gene3D" id="1.20.58.390">
    <property type="entry name" value="Neurotransmitter-gated ion-channel transmembrane domain"/>
    <property type="match status" value="1"/>
</dbReference>
<dbReference type="InterPro" id="IPR006029">
    <property type="entry name" value="Neurotrans-gated_channel_TM"/>
</dbReference>
<dbReference type="Proteomes" id="UP000515135">
    <property type="component" value="Unplaced"/>
</dbReference>
<evidence type="ECO:0000256" key="4">
    <source>
        <dbReference type="ARBA" id="ARBA00022475"/>
    </source>
</evidence>
<keyword evidence="9 13" id="KW-0472">Membrane</keyword>
<dbReference type="FunFam" id="1.20.58.390:FF:000095">
    <property type="entry name" value="Ionotropic GABA receptor subunit UNC-49B.3"/>
    <property type="match status" value="1"/>
</dbReference>
<reference evidence="17" key="1">
    <citation type="submission" date="2025-08" db="UniProtKB">
        <authorList>
            <consortium name="RefSeq"/>
        </authorList>
    </citation>
    <scope>IDENTIFICATION</scope>
    <source>
        <tissue evidence="17">Gonad</tissue>
    </source>
</reference>
<keyword evidence="8 13" id="KW-0406">Ion transport</keyword>
<dbReference type="PANTHER" id="PTHR18945">
    <property type="entry name" value="NEUROTRANSMITTER GATED ION CHANNEL"/>
    <property type="match status" value="1"/>
</dbReference>
<dbReference type="Gene3D" id="2.70.170.10">
    <property type="entry name" value="Neurotransmitter-gated ion-channel ligand-binding domain"/>
    <property type="match status" value="1"/>
</dbReference>
<keyword evidence="12 13" id="KW-0407">Ion channel</keyword>
<proteinExistence type="inferred from homology"/>
<evidence type="ECO:0000256" key="2">
    <source>
        <dbReference type="ARBA" id="ARBA00004236"/>
    </source>
</evidence>
<keyword evidence="5 13" id="KW-0812">Transmembrane</keyword>
<protein>
    <submittedName>
        <fullName evidence="17">Glycine receptor subunit alphaZ1-like</fullName>
    </submittedName>
</protein>
<evidence type="ECO:0000259" key="14">
    <source>
        <dbReference type="Pfam" id="PF02931"/>
    </source>
</evidence>
<evidence type="ECO:0000256" key="11">
    <source>
        <dbReference type="ARBA" id="ARBA00023214"/>
    </source>
</evidence>
<feature type="signal peptide" evidence="13">
    <location>
        <begin position="1"/>
        <end position="23"/>
    </location>
</feature>
<evidence type="ECO:0000256" key="6">
    <source>
        <dbReference type="ARBA" id="ARBA00022729"/>
    </source>
</evidence>
<evidence type="ECO:0000259" key="15">
    <source>
        <dbReference type="Pfam" id="PF02932"/>
    </source>
</evidence>
<keyword evidence="10" id="KW-0869">Chloride channel</keyword>
<evidence type="ECO:0000313" key="16">
    <source>
        <dbReference type="Proteomes" id="UP000515135"/>
    </source>
</evidence>
<feature type="transmembrane region" description="Helical" evidence="13">
    <location>
        <begin position="443"/>
        <end position="463"/>
    </location>
</feature>
<gene>
    <name evidence="17" type="primary">LOC109479307</name>
</gene>
<sequence length="466" mass="52262">MAGWKVLLVWRGLALLFVSELTAAGGGETSDDDRNGHDHEQIKELPSNFNWTHRYECHGKNCARWLDVTCAAHLLSFGAVSEATMDFQVSIQLVEQWRDPRVANLTKEERVPVAPEVEMWIPHVDFTNAKTTTVTTGEDETSMWVSRDGFINRALRYDIRASCPMNLQSFPLDKQRCKLKLDGVDDVRLQWGFPFIWAQDVPVVTDATALHSQFKLTGITTKAYVNSFLPNAKGKGCTYAASTCGFEGADDCLTDTQHCEDAVGTQECDGCQYFTGSCQNRSRECSLLETGDKNTFTTLEIQLHLSRRLAYHLLQMYIPSTSIVIMSWVSFWIDIAAVPARVCLGVTTVLTMTAQSGRTFAMPEVSYVRAIDVWIVVCQLFVFSALIEYAVVNFVYRFGGLVVRRLSNAKPLDHGPDDVTAVKIQQLKNPGDKGKRKAQTIDNACRVIFPSSFIVFNLVYWAVYLL</sequence>
<keyword evidence="7 13" id="KW-1133">Transmembrane helix</keyword>
<dbReference type="InterPro" id="IPR006202">
    <property type="entry name" value="Neur_chan_lig-bd"/>
</dbReference>
<dbReference type="InterPro" id="IPR038050">
    <property type="entry name" value="Neuro_actylchol_rec"/>
</dbReference>
<dbReference type="GO" id="GO:0004888">
    <property type="term" value="F:transmembrane signaling receptor activity"/>
    <property type="evidence" value="ECO:0007669"/>
    <property type="project" value="InterPro"/>
</dbReference>
<dbReference type="SUPFAM" id="SSF63712">
    <property type="entry name" value="Nicotinic receptor ligand binding domain-like"/>
    <property type="match status" value="1"/>
</dbReference>
<dbReference type="Pfam" id="PF02932">
    <property type="entry name" value="Neur_chan_memb"/>
    <property type="match status" value="1"/>
</dbReference>
<dbReference type="OrthoDB" id="8890589at2759"/>
<accession>A0A6P5A4X2</accession>
<evidence type="ECO:0000256" key="8">
    <source>
        <dbReference type="ARBA" id="ARBA00023065"/>
    </source>
</evidence>
<dbReference type="GO" id="GO:0005886">
    <property type="term" value="C:plasma membrane"/>
    <property type="evidence" value="ECO:0007669"/>
    <property type="project" value="UniProtKB-SubCell"/>
</dbReference>
<keyword evidence="16" id="KW-1185">Reference proteome</keyword>
<dbReference type="AlphaFoldDB" id="A0A6P5A4X2"/>
<evidence type="ECO:0000256" key="3">
    <source>
        <dbReference type="ARBA" id="ARBA00022448"/>
    </source>
</evidence>
<evidence type="ECO:0000256" key="10">
    <source>
        <dbReference type="ARBA" id="ARBA00023173"/>
    </source>
</evidence>
<dbReference type="PRINTS" id="PR00252">
    <property type="entry name" value="NRIONCHANNEL"/>
</dbReference>
<keyword evidence="6 13" id="KW-0732">Signal</keyword>
<organism evidence="16 17">
    <name type="scientific">Branchiostoma belcheri</name>
    <name type="common">Amphioxus</name>
    <dbReference type="NCBI Taxonomy" id="7741"/>
    <lineage>
        <taxon>Eukaryota</taxon>
        <taxon>Metazoa</taxon>
        <taxon>Chordata</taxon>
        <taxon>Cephalochordata</taxon>
        <taxon>Leptocardii</taxon>
        <taxon>Amphioxiformes</taxon>
        <taxon>Branchiostomatidae</taxon>
        <taxon>Branchiostoma</taxon>
    </lineage>
</organism>
<feature type="chain" id="PRO_5028521835" evidence="13">
    <location>
        <begin position="24"/>
        <end position="466"/>
    </location>
</feature>
<dbReference type="InterPro" id="IPR036719">
    <property type="entry name" value="Neuro-gated_channel_TM_sf"/>
</dbReference>
<evidence type="ECO:0000313" key="17">
    <source>
        <dbReference type="RefSeq" id="XP_019636821.1"/>
    </source>
</evidence>
<dbReference type="PRINTS" id="PR00253">
    <property type="entry name" value="GABAARECEPTR"/>
</dbReference>
<dbReference type="RefSeq" id="XP_019636821.1">
    <property type="nucleotide sequence ID" value="XM_019781262.1"/>
</dbReference>
<comment type="subcellular location">
    <subcellularLocation>
        <location evidence="2">Cell membrane</location>
    </subcellularLocation>
    <subcellularLocation>
        <location evidence="1">Membrane</location>
        <topology evidence="1">Multi-pass membrane protein</topology>
    </subcellularLocation>
</comment>
<name>A0A6P5A4X2_BRABE</name>
<feature type="transmembrane region" description="Helical" evidence="13">
    <location>
        <begin position="316"/>
        <end position="335"/>
    </location>
</feature>
<keyword evidence="3 13" id="KW-0813">Transport</keyword>
<dbReference type="GeneID" id="109479307"/>
<evidence type="ECO:0000256" key="7">
    <source>
        <dbReference type="ARBA" id="ARBA00022989"/>
    </source>
</evidence>
<evidence type="ECO:0000256" key="12">
    <source>
        <dbReference type="ARBA" id="ARBA00023303"/>
    </source>
</evidence>
<evidence type="ECO:0000256" key="5">
    <source>
        <dbReference type="ARBA" id="ARBA00022692"/>
    </source>
</evidence>
<dbReference type="GO" id="GO:0005254">
    <property type="term" value="F:chloride channel activity"/>
    <property type="evidence" value="ECO:0007669"/>
    <property type="project" value="UniProtKB-KW"/>
</dbReference>
<dbReference type="GO" id="GO:0005230">
    <property type="term" value="F:extracellular ligand-gated monoatomic ion channel activity"/>
    <property type="evidence" value="ECO:0007669"/>
    <property type="project" value="InterPro"/>
</dbReference>
<dbReference type="Pfam" id="PF02931">
    <property type="entry name" value="Neur_chan_LBD"/>
    <property type="match status" value="1"/>
</dbReference>
<keyword evidence="4" id="KW-1003">Cell membrane</keyword>
<feature type="domain" description="Neurotransmitter-gated ion-channel ligand-binding" evidence="14">
    <location>
        <begin position="63"/>
        <end position="184"/>
    </location>
</feature>
<dbReference type="InterPro" id="IPR036734">
    <property type="entry name" value="Neur_chan_lig-bd_sf"/>
</dbReference>
<feature type="domain" description="Neurotransmitter-gated ion-channel transmembrane" evidence="15">
    <location>
        <begin position="316"/>
        <end position="396"/>
    </location>
</feature>
<dbReference type="InterPro" id="IPR006028">
    <property type="entry name" value="GABAA/Glycine_rcpt"/>
</dbReference>
<dbReference type="SUPFAM" id="SSF90112">
    <property type="entry name" value="Neurotransmitter-gated ion-channel transmembrane pore"/>
    <property type="match status" value="1"/>
</dbReference>
<dbReference type="GO" id="GO:0034707">
    <property type="term" value="C:chloride channel complex"/>
    <property type="evidence" value="ECO:0007669"/>
    <property type="project" value="UniProtKB-KW"/>
</dbReference>
<dbReference type="CDD" id="cd19049">
    <property type="entry name" value="LGIC_TM_anion"/>
    <property type="match status" value="1"/>
</dbReference>
<dbReference type="PROSITE" id="PS00236">
    <property type="entry name" value="NEUROTR_ION_CHANNEL"/>
    <property type="match status" value="1"/>
</dbReference>
<evidence type="ECO:0000256" key="1">
    <source>
        <dbReference type="ARBA" id="ARBA00004141"/>
    </source>
</evidence>
<comment type="similarity">
    <text evidence="13">Belongs to the ligand-gated ion channel (TC 1.A.9) family.</text>
</comment>
<dbReference type="InterPro" id="IPR006201">
    <property type="entry name" value="Neur_channel"/>
</dbReference>
<evidence type="ECO:0000256" key="13">
    <source>
        <dbReference type="RuleBase" id="RU000687"/>
    </source>
</evidence>
<feature type="transmembrane region" description="Helical" evidence="13">
    <location>
        <begin position="342"/>
        <end position="361"/>
    </location>
</feature>
<evidence type="ECO:0000256" key="9">
    <source>
        <dbReference type="ARBA" id="ARBA00023136"/>
    </source>
</evidence>
<feature type="transmembrane region" description="Helical" evidence="13">
    <location>
        <begin position="373"/>
        <end position="396"/>
    </location>
</feature>
<keyword evidence="11" id="KW-0868">Chloride</keyword>
<dbReference type="FunFam" id="2.70.170.10:FF:000110">
    <property type="entry name" value="Uncharacterized protein"/>
    <property type="match status" value="1"/>
</dbReference>